<evidence type="ECO:0000313" key="3">
    <source>
        <dbReference type="Proteomes" id="UP000008385"/>
    </source>
</evidence>
<name>F5Y3L9_RAMTT</name>
<dbReference type="eggNOG" id="ENOG503303U">
    <property type="taxonomic scope" value="Bacteria"/>
</dbReference>
<dbReference type="KEGG" id="rta:Rta_14060"/>
<keyword evidence="1" id="KW-0472">Membrane</keyword>
<dbReference type="RefSeq" id="WP_013900726.1">
    <property type="nucleotide sequence ID" value="NC_015677.1"/>
</dbReference>
<proteinExistence type="predicted"/>
<dbReference type="OrthoDB" id="7556931at2"/>
<feature type="transmembrane region" description="Helical" evidence="1">
    <location>
        <begin position="12"/>
        <end position="30"/>
    </location>
</feature>
<dbReference type="Proteomes" id="UP000008385">
    <property type="component" value="Chromosome"/>
</dbReference>
<reference evidence="2 3" key="2">
    <citation type="journal article" date="2011" name="PLoS ONE">
        <title>The Cyst-Dividing Bacterium Ramlibacter tataouinensis TTB310 Genome Reveals a Well-Stocked Toolbox for Adaptation to a Desert Environment.</title>
        <authorList>
            <person name="De Luca G."/>
            <person name="Barakat M."/>
            <person name="Ortet P."/>
            <person name="Fochesato S."/>
            <person name="Jourlin-Castelli C."/>
            <person name="Ansaldi M."/>
            <person name="Py B."/>
            <person name="Fichant G."/>
            <person name="Coutinho P.M."/>
            <person name="Voulhoux R."/>
            <person name="Bastien O."/>
            <person name="Marechal E."/>
            <person name="Henrissat B."/>
            <person name="Quentin Y."/>
            <person name="Noirot P."/>
            <person name="Filloux A."/>
            <person name="Mejean V."/>
            <person name="Dubow M.S."/>
            <person name="Barras F."/>
            <person name="Barbe V."/>
            <person name="Weissenbach J."/>
            <person name="Mihalcescu I."/>
            <person name="Vermeglio A."/>
            <person name="Achouak W."/>
            <person name="Heulin T."/>
        </authorList>
    </citation>
    <scope>NUCLEOTIDE SEQUENCE [LARGE SCALE GENOMIC DNA]</scope>
    <source>
        <strain evidence="3">ATCC BAA-407 / DSM 14655 / LMG 21543 / TTB310</strain>
    </source>
</reference>
<accession>F5Y3L9</accession>
<feature type="transmembrane region" description="Helical" evidence="1">
    <location>
        <begin position="55"/>
        <end position="76"/>
    </location>
</feature>
<protein>
    <submittedName>
        <fullName evidence="2">Uncharacterized protein</fullName>
    </submittedName>
</protein>
<keyword evidence="1" id="KW-1133">Transmembrane helix</keyword>
<dbReference type="EMBL" id="CP000245">
    <property type="protein sequence ID" value="AEG92493.1"/>
    <property type="molecule type" value="Genomic_DNA"/>
</dbReference>
<keyword evidence="3" id="KW-1185">Reference proteome</keyword>
<evidence type="ECO:0000313" key="2">
    <source>
        <dbReference type="EMBL" id="AEG92493.1"/>
    </source>
</evidence>
<gene>
    <name evidence="2" type="ordered locus">Rta_14060</name>
</gene>
<dbReference type="STRING" id="365046.Rta_14060"/>
<reference evidence="3" key="1">
    <citation type="submission" date="2006-01" db="EMBL/GenBank/DDBJ databases">
        <title>Genome of the cyst-dividing bacterium Ramlibacter tataouinensis.</title>
        <authorList>
            <person name="Barakat M."/>
            <person name="Ortet P."/>
            <person name="De Luca G."/>
            <person name="Jourlin-Castelli C."/>
            <person name="Ansaldi M."/>
            <person name="Py B."/>
            <person name="Fichant G."/>
            <person name="Coutinho P."/>
            <person name="Voulhoux R."/>
            <person name="Bastien O."/>
            <person name="Roy S."/>
            <person name="Marechal E."/>
            <person name="Henrissat B."/>
            <person name="Quentin Y."/>
            <person name="Noirot P."/>
            <person name="Filloux A."/>
            <person name="Mejean V."/>
            <person name="DuBow M."/>
            <person name="Barras F."/>
            <person name="Heulin T."/>
        </authorList>
    </citation>
    <scope>NUCLEOTIDE SEQUENCE [LARGE SCALE GENOMIC DNA]</scope>
    <source>
        <strain evidence="3">ATCC BAA-407 / DSM 14655 / LMG 21543 / TTB310</strain>
    </source>
</reference>
<keyword evidence="1" id="KW-0812">Transmembrane</keyword>
<dbReference type="PATRIC" id="fig|365046.3.peg.1434"/>
<evidence type="ECO:0000256" key="1">
    <source>
        <dbReference type="SAM" id="Phobius"/>
    </source>
</evidence>
<dbReference type="AlphaFoldDB" id="F5Y3L9"/>
<organism evidence="2 3">
    <name type="scientific">Ramlibacter tataouinensis (strain ATCC BAA-407 / DSM 14655 / LMG 21543 / TTB310)</name>
    <dbReference type="NCBI Taxonomy" id="365046"/>
    <lineage>
        <taxon>Bacteria</taxon>
        <taxon>Pseudomonadati</taxon>
        <taxon>Pseudomonadota</taxon>
        <taxon>Betaproteobacteria</taxon>
        <taxon>Burkholderiales</taxon>
        <taxon>Comamonadaceae</taxon>
        <taxon>Ramlibacter</taxon>
    </lineage>
</organism>
<dbReference type="HOGENOM" id="CLU_1617652_0_0_4"/>
<sequence length="164" mass="17835">MQTLKHPYRPKPWTMALASAFFGAIAFFMGREAMLNDRGLVINRLIHLGPDGATLFYWCIAATGAAFVAVGVPAFIMGLVSSHHVTVTATEISAPRFGFSRAATVVKLADVRHVTLQAVQKQRFLNVIHANGKLTITESFLPNRAAFEELCSAIASRVPVRPQG</sequence>